<sequence length="201" mass="21934">MRAGAVARVAPTVVGRWVRLGGVTIHQDHPFATPPELREPLRRLRGQLAAPVTVWTCGELPRAYGWTVSSLMVADGNPAEVVGLLDRDTDFADALAEADRFSVNVLARGQQQLGEVFADLAPSPGGRFRTGEWIMTDWGPRLTDAVAWFGVRRDPEPGSSGWFWRVQGAIEAIEVPALPPEPLVHLRGQSRKPTIDSQGAR</sequence>
<feature type="domain" description="Flavin reductase like" evidence="1">
    <location>
        <begin position="45"/>
        <end position="192"/>
    </location>
</feature>
<gene>
    <name evidence="2" type="ORF">CGZ92_01670</name>
</gene>
<dbReference type="InterPro" id="IPR002563">
    <property type="entry name" value="Flavin_Rdtase-like_dom"/>
</dbReference>
<dbReference type="GO" id="GO:0010181">
    <property type="term" value="F:FMN binding"/>
    <property type="evidence" value="ECO:0007669"/>
    <property type="project" value="InterPro"/>
</dbReference>
<evidence type="ECO:0000313" key="2">
    <source>
        <dbReference type="EMBL" id="OYN89976.1"/>
    </source>
</evidence>
<comment type="caution">
    <text evidence="2">The sequence shown here is derived from an EMBL/GenBank/DDBJ whole genome shotgun (WGS) entry which is preliminary data.</text>
</comment>
<dbReference type="AlphaFoldDB" id="A0A255EEJ9"/>
<organism evidence="2 3">
    <name type="scientific">Parenemella sanctibonifatiensis</name>
    <dbReference type="NCBI Taxonomy" id="2016505"/>
    <lineage>
        <taxon>Bacteria</taxon>
        <taxon>Bacillati</taxon>
        <taxon>Actinomycetota</taxon>
        <taxon>Actinomycetes</taxon>
        <taxon>Propionibacteriales</taxon>
        <taxon>Propionibacteriaceae</taxon>
        <taxon>Parenemella</taxon>
    </lineage>
</organism>
<dbReference type="EMBL" id="NMVI01000007">
    <property type="protein sequence ID" value="OYN89976.1"/>
    <property type="molecule type" value="Genomic_DNA"/>
</dbReference>
<dbReference type="Pfam" id="PF01613">
    <property type="entry name" value="Flavin_Reduct"/>
    <property type="match status" value="1"/>
</dbReference>
<dbReference type="Proteomes" id="UP000216533">
    <property type="component" value="Unassembled WGS sequence"/>
</dbReference>
<evidence type="ECO:0000259" key="1">
    <source>
        <dbReference type="SMART" id="SM00903"/>
    </source>
</evidence>
<name>A0A255EEJ9_9ACTN</name>
<reference evidence="2 3" key="1">
    <citation type="submission" date="2017-07" db="EMBL/GenBank/DDBJ databases">
        <title>Draft whole genome sequences of clinical Proprionibacteriaceae strains.</title>
        <authorList>
            <person name="Bernier A.-M."/>
            <person name="Bernard K."/>
            <person name="Domingo M.-C."/>
        </authorList>
    </citation>
    <scope>NUCLEOTIDE SEQUENCE [LARGE SCALE GENOMIC DNA]</scope>
    <source>
        <strain evidence="2 3">NML 160184</strain>
    </source>
</reference>
<proteinExistence type="predicted"/>
<dbReference type="SUPFAM" id="SSF50475">
    <property type="entry name" value="FMN-binding split barrel"/>
    <property type="match status" value="1"/>
</dbReference>
<dbReference type="InterPro" id="IPR012349">
    <property type="entry name" value="Split_barrel_FMN-bd"/>
</dbReference>
<dbReference type="SMART" id="SM00903">
    <property type="entry name" value="Flavin_Reduct"/>
    <property type="match status" value="1"/>
</dbReference>
<evidence type="ECO:0000313" key="3">
    <source>
        <dbReference type="Proteomes" id="UP000216533"/>
    </source>
</evidence>
<accession>A0A255EEJ9</accession>
<protein>
    <submittedName>
        <fullName evidence="2">Flavin reductase</fullName>
    </submittedName>
</protein>
<dbReference type="GO" id="GO:0016646">
    <property type="term" value="F:oxidoreductase activity, acting on the CH-NH group of donors, NAD or NADP as acceptor"/>
    <property type="evidence" value="ECO:0007669"/>
    <property type="project" value="UniProtKB-ARBA"/>
</dbReference>
<dbReference type="Gene3D" id="2.30.110.10">
    <property type="entry name" value="Electron Transport, Fmn-binding Protein, Chain A"/>
    <property type="match status" value="1"/>
</dbReference>